<dbReference type="Pfam" id="PF20172">
    <property type="entry name" value="DUF6538"/>
    <property type="match status" value="1"/>
</dbReference>
<dbReference type="AlphaFoldDB" id="A0A1X6ZGV1"/>
<protein>
    <recommendedName>
        <fullName evidence="1">DUF6538 domain-containing protein</fullName>
    </recommendedName>
</protein>
<evidence type="ECO:0000313" key="2">
    <source>
        <dbReference type="EMBL" id="PSK86078.1"/>
    </source>
</evidence>
<dbReference type="InterPro" id="IPR046668">
    <property type="entry name" value="DUF6538"/>
</dbReference>
<feature type="domain" description="DUF6538" evidence="1">
    <location>
        <begin position="9"/>
        <end position="41"/>
    </location>
</feature>
<evidence type="ECO:0000313" key="3">
    <source>
        <dbReference type="EMBL" id="SLN50721.1"/>
    </source>
</evidence>
<organism evidence="3 4">
    <name type="scientific">Limimaricola soesokkakensis</name>
    <dbReference type="NCBI Taxonomy" id="1343159"/>
    <lineage>
        <taxon>Bacteria</taxon>
        <taxon>Pseudomonadati</taxon>
        <taxon>Pseudomonadota</taxon>
        <taxon>Alphaproteobacteria</taxon>
        <taxon>Rhodobacterales</taxon>
        <taxon>Paracoccaceae</taxon>
        <taxon>Limimaricola</taxon>
    </lineage>
</organism>
<dbReference type="RefSeq" id="WP_306456261.1">
    <property type="nucleotide sequence ID" value="NZ_FWFY01000006.1"/>
</dbReference>
<reference evidence="2 5" key="2">
    <citation type="submission" date="2018-03" db="EMBL/GenBank/DDBJ databases">
        <title>Genomic Encyclopedia of Archaeal and Bacterial Type Strains, Phase II (KMG-II): from individual species to whole genera.</title>
        <authorList>
            <person name="Goeker M."/>
        </authorList>
    </citation>
    <scope>NUCLEOTIDE SEQUENCE [LARGE SCALE GENOMIC DNA]</scope>
    <source>
        <strain evidence="2 5">DSM 29956</strain>
    </source>
</reference>
<evidence type="ECO:0000259" key="1">
    <source>
        <dbReference type="Pfam" id="PF20172"/>
    </source>
</evidence>
<dbReference type="EMBL" id="FWFY01000006">
    <property type="protein sequence ID" value="SLN50721.1"/>
    <property type="molecule type" value="Genomic_DNA"/>
</dbReference>
<evidence type="ECO:0000313" key="5">
    <source>
        <dbReference type="Proteomes" id="UP000240624"/>
    </source>
</evidence>
<accession>A0A1X6ZGV1</accession>
<dbReference type="EMBL" id="PYGB01000006">
    <property type="protein sequence ID" value="PSK86078.1"/>
    <property type="molecule type" value="Genomic_DNA"/>
</dbReference>
<gene>
    <name evidence="2" type="ORF">CLV79_10686</name>
    <name evidence="3" type="ORF">LOS8367_02294</name>
</gene>
<sequence>MPEYISAPHCFLKGGIFYFQRRVPTELRRHYTSSKISYSLQWQLHEPYERPTSSMNIGTTSAVRMRTFQGSTCCDWSG</sequence>
<evidence type="ECO:0000313" key="4">
    <source>
        <dbReference type="Proteomes" id="UP000193495"/>
    </source>
</evidence>
<name>A0A1X6ZGV1_9RHOB</name>
<proteinExistence type="predicted"/>
<dbReference type="Proteomes" id="UP000240624">
    <property type="component" value="Unassembled WGS sequence"/>
</dbReference>
<keyword evidence="5" id="KW-1185">Reference proteome</keyword>
<reference evidence="3 4" key="1">
    <citation type="submission" date="2017-03" db="EMBL/GenBank/DDBJ databases">
        <authorList>
            <person name="Afonso C.L."/>
            <person name="Miller P.J."/>
            <person name="Scott M.A."/>
            <person name="Spackman E."/>
            <person name="Goraichik I."/>
            <person name="Dimitrov K.M."/>
            <person name="Suarez D.L."/>
            <person name="Swayne D.E."/>
        </authorList>
    </citation>
    <scope>NUCLEOTIDE SEQUENCE [LARGE SCALE GENOMIC DNA]</scope>
    <source>
        <strain evidence="3 4">CECT 8367</strain>
    </source>
</reference>
<dbReference type="Proteomes" id="UP000193495">
    <property type="component" value="Unassembled WGS sequence"/>
</dbReference>